<dbReference type="PANTHER" id="PTHR18964">
    <property type="entry name" value="ROK (REPRESSOR, ORF, KINASE) FAMILY"/>
    <property type="match status" value="1"/>
</dbReference>
<evidence type="ECO:0000256" key="2">
    <source>
        <dbReference type="ARBA" id="ARBA00006479"/>
    </source>
</evidence>
<comment type="function">
    <text evidence="1">Transcriptional repressor of xylose-utilizing enzymes.</text>
</comment>
<comment type="similarity">
    <text evidence="2">Belongs to the ROK (NagC/XylR) family.</text>
</comment>
<gene>
    <name evidence="4" type="ORF">SAMN04490355_100146</name>
</gene>
<dbReference type="SUPFAM" id="SSF53067">
    <property type="entry name" value="Actin-like ATPase domain"/>
    <property type="match status" value="1"/>
</dbReference>
<name>A0A1I4GQ46_9FIRM</name>
<evidence type="ECO:0000313" key="5">
    <source>
        <dbReference type="Proteomes" id="UP000199520"/>
    </source>
</evidence>
<keyword evidence="5" id="KW-1185">Reference proteome</keyword>
<dbReference type="PANTHER" id="PTHR18964:SF149">
    <property type="entry name" value="BIFUNCTIONAL UDP-N-ACETYLGLUCOSAMINE 2-EPIMERASE_N-ACETYLMANNOSAMINE KINASE"/>
    <property type="match status" value="1"/>
</dbReference>
<keyword evidence="4" id="KW-0808">Transferase</keyword>
<dbReference type="Proteomes" id="UP000199520">
    <property type="component" value="Unassembled WGS sequence"/>
</dbReference>
<dbReference type="STRING" id="1123291.SAMN04490355_100146"/>
<evidence type="ECO:0000313" key="4">
    <source>
        <dbReference type="EMBL" id="SFL31246.1"/>
    </source>
</evidence>
<dbReference type="Gene3D" id="3.30.420.40">
    <property type="match status" value="2"/>
</dbReference>
<dbReference type="GO" id="GO:0042732">
    <property type="term" value="P:D-xylose metabolic process"/>
    <property type="evidence" value="ECO:0007669"/>
    <property type="project" value="UniProtKB-KW"/>
</dbReference>
<dbReference type="InterPro" id="IPR043129">
    <property type="entry name" value="ATPase_NBD"/>
</dbReference>
<evidence type="ECO:0000256" key="1">
    <source>
        <dbReference type="ARBA" id="ARBA00002486"/>
    </source>
</evidence>
<reference evidence="5" key="1">
    <citation type="submission" date="2016-10" db="EMBL/GenBank/DDBJ databases">
        <authorList>
            <person name="Varghese N."/>
            <person name="Submissions S."/>
        </authorList>
    </citation>
    <scope>NUCLEOTIDE SEQUENCE [LARGE SCALE GENOMIC DNA]</scope>
    <source>
        <strain evidence="5">DSM 13327</strain>
    </source>
</reference>
<dbReference type="AlphaFoldDB" id="A0A1I4GQ46"/>
<organism evidence="4 5">
    <name type="scientific">Pelosinus propionicus DSM 13327</name>
    <dbReference type="NCBI Taxonomy" id="1123291"/>
    <lineage>
        <taxon>Bacteria</taxon>
        <taxon>Bacillati</taxon>
        <taxon>Bacillota</taxon>
        <taxon>Negativicutes</taxon>
        <taxon>Selenomonadales</taxon>
        <taxon>Sporomusaceae</taxon>
        <taxon>Pelosinus</taxon>
    </lineage>
</organism>
<dbReference type="RefSeq" id="WP_090931784.1">
    <property type="nucleotide sequence ID" value="NZ_FOTS01000001.1"/>
</dbReference>
<dbReference type="PROSITE" id="PS01125">
    <property type="entry name" value="ROK"/>
    <property type="match status" value="1"/>
</dbReference>
<keyword evidence="4" id="KW-0418">Kinase</keyword>
<dbReference type="InterPro" id="IPR036388">
    <property type="entry name" value="WH-like_DNA-bd_sf"/>
</dbReference>
<proteinExistence type="inferred from homology"/>
<dbReference type="GO" id="GO:0016301">
    <property type="term" value="F:kinase activity"/>
    <property type="evidence" value="ECO:0007669"/>
    <property type="project" value="UniProtKB-KW"/>
</dbReference>
<dbReference type="EMBL" id="FOTS01000001">
    <property type="protein sequence ID" value="SFL31246.1"/>
    <property type="molecule type" value="Genomic_DNA"/>
</dbReference>
<keyword evidence="3" id="KW-0119">Carbohydrate metabolism</keyword>
<evidence type="ECO:0000256" key="3">
    <source>
        <dbReference type="ARBA" id="ARBA00022629"/>
    </source>
</evidence>
<keyword evidence="3" id="KW-0859">Xylose metabolism</keyword>
<dbReference type="InterPro" id="IPR036390">
    <property type="entry name" value="WH_DNA-bd_sf"/>
</dbReference>
<sequence length="403" mass="43673">MENIIANSFKIGSSNDALTLNVIRRQGPLSRVEISKLTGLTPPTVTNITTKLLDLSLIVEDRIGESSGGRRPLLLKINSLLATVIVVYIRSEKMIGYVIDPEFQIQLEDSRNIKGKKEDEILKMLLDIISDCRKKAAVPVLAVGVVVRGPVRRKDGIAVFVPNIGWRNTPLKEIIEEHIGLPAFIENDVKALSNGEYYYGSVKDANSMILLKVSHGIGGGIIFNGSLYRGVNDSAGEVGHTTIDIAGPICSCGNYGCLEALASEKALVDAVAKAIKEGQSSIICDLVNGDLEDLTPEVIYEAADAGDELGIRMLGQVARYLGIGIANLVNTFNPEIFIIGGGIVRGRQYIEDIVRQTVTDRSFESSSDVLEINFLTTTTENTLKGVADIVFAEVTESIWLGQR</sequence>
<dbReference type="Gene3D" id="1.10.10.10">
    <property type="entry name" value="Winged helix-like DNA-binding domain superfamily/Winged helix DNA-binding domain"/>
    <property type="match status" value="1"/>
</dbReference>
<dbReference type="InterPro" id="IPR000600">
    <property type="entry name" value="ROK"/>
</dbReference>
<accession>A0A1I4GQ46</accession>
<dbReference type="OrthoDB" id="9810372at2"/>
<dbReference type="Pfam" id="PF00480">
    <property type="entry name" value="ROK"/>
    <property type="match status" value="1"/>
</dbReference>
<dbReference type="SUPFAM" id="SSF46785">
    <property type="entry name" value="Winged helix' DNA-binding domain"/>
    <property type="match status" value="1"/>
</dbReference>
<dbReference type="InterPro" id="IPR049874">
    <property type="entry name" value="ROK_cs"/>
</dbReference>
<protein>
    <submittedName>
        <fullName evidence="4">ROK family protein (Putative glucokinase)</fullName>
    </submittedName>
</protein>